<feature type="transmembrane region" description="Helical" evidence="11">
    <location>
        <begin position="293"/>
        <end position="313"/>
    </location>
</feature>
<comment type="subcellular location">
    <subcellularLocation>
        <location evidence="1">Membrane</location>
        <topology evidence="1">Multi-pass membrane protein</topology>
    </subcellularLocation>
</comment>
<keyword evidence="14" id="KW-1185">Reference proteome</keyword>
<dbReference type="InterPro" id="IPR006153">
    <property type="entry name" value="Cation/H_exchanger_TM"/>
</dbReference>
<name>A0ABQ3B633_9GAMM</name>
<evidence type="ECO:0000256" key="6">
    <source>
        <dbReference type="ARBA" id="ARBA00022692"/>
    </source>
</evidence>
<feature type="transmembrane region" description="Helical" evidence="11">
    <location>
        <begin position="31"/>
        <end position="51"/>
    </location>
</feature>
<evidence type="ECO:0000256" key="8">
    <source>
        <dbReference type="ARBA" id="ARBA00022989"/>
    </source>
</evidence>
<protein>
    <submittedName>
        <fullName evidence="13">Portal protein</fullName>
    </submittedName>
</protein>
<feature type="transmembrane region" description="Helical" evidence="11">
    <location>
        <begin position="217"/>
        <end position="234"/>
    </location>
</feature>
<keyword evidence="4" id="KW-0050">Antiport</keyword>
<dbReference type="Proteomes" id="UP000619761">
    <property type="component" value="Unassembled WGS sequence"/>
</dbReference>
<feature type="transmembrane region" description="Helical" evidence="11">
    <location>
        <begin position="116"/>
        <end position="136"/>
    </location>
</feature>
<dbReference type="Pfam" id="PF02254">
    <property type="entry name" value="TrkA_N"/>
    <property type="match status" value="1"/>
</dbReference>
<dbReference type="EMBL" id="BMYZ01000002">
    <property type="protein sequence ID" value="GGY79875.1"/>
    <property type="molecule type" value="Genomic_DNA"/>
</dbReference>
<evidence type="ECO:0000256" key="11">
    <source>
        <dbReference type="SAM" id="Phobius"/>
    </source>
</evidence>
<dbReference type="Gene3D" id="3.40.50.720">
    <property type="entry name" value="NAD(P)-binding Rossmann-like Domain"/>
    <property type="match status" value="1"/>
</dbReference>
<feature type="transmembrane region" description="Helical" evidence="11">
    <location>
        <begin position="87"/>
        <end position="110"/>
    </location>
</feature>
<evidence type="ECO:0000313" key="14">
    <source>
        <dbReference type="Proteomes" id="UP000619761"/>
    </source>
</evidence>
<feature type="transmembrane region" description="Helical" evidence="11">
    <location>
        <begin position="157"/>
        <end position="176"/>
    </location>
</feature>
<evidence type="ECO:0000256" key="3">
    <source>
        <dbReference type="ARBA" id="ARBA00022448"/>
    </source>
</evidence>
<keyword evidence="7" id="KW-0630">Potassium</keyword>
<keyword evidence="9" id="KW-0406">Ion transport</keyword>
<dbReference type="InterPro" id="IPR038770">
    <property type="entry name" value="Na+/solute_symporter_sf"/>
</dbReference>
<dbReference type="PANTHER" id="PTHR46157:SF4">
    <property type="entry name" value="K(+) EFFLUX ANTIPORTER 3, CHLOROPLASTIC"/>
    <property type="match status" value="1"/>
</dbReference>
<feature type="domain" description="RCK N-terminal" evidence="12">
    <location>
        <begin position="411"/>
        <end position="532"/>
    </location>
</feature>
<feature type="transmembrane region" description="Helical" evidence="11">
    <location>
        <begin position="350"/>
        <end position="375"/>
    </location>
</feature>
<keyword evidence="6 11" id="KW-0812">Transmembrane</keyword>
<keyword evidence="10 11" id="KW-0472">Membrane</keyword>
<feature type="transmembrane region" description="Helical" evidence="11">
    <location>
        <begin position="6"/>
        <end position="24"/>
    </location>
</feature>
<reference evidence="14" key="1">
    <citation type="journal article" date="2019" name="Int. J. Syst. Evol. Microbiol.">
        <title>The Global Catalogue of Microorganisms (GCM) 10K type strain sequencing project: providing services to taxonomists for standard genome sequencing and annotation.</title>
        <authorList>
            <consortium name="The Broad Institute Genomics Platform"/>
            <consortium name="The Broad Institute Genome Sequencing Center for Infectious Disease"/>
            <person name="Wu L."/>
            <person name="Ma J."/>
        </authorList>
    </citation>
    <scope>NUCLEOTIDE SEQUENCE [LARGE SCALE GENOMIC DNA]</scope>
    <source>
        <strain evidence="14">KCTC 32239</strain>
    </source>
</reference>
<feature type="transmembrane region" description="Helical" evidence="11">
    <location>
        <begin position="182"/>
        <end position="205"/>
    </location>
</feature>
<evidence type="ECO:0000256" key="10">
    <source>
        <dbReference type="ARBA" id="ARBA00023136"/>
    </source>
</evidence>
<organism evidence="13 14">
    <name type="scientific">Cellvibrio zantedeschiae</name>
    <dbReference type="NCBI Taxonomy" id="1237077"/>
    <lineage>
        <taxon>Bacteria</taxon>
        <taxon>Pseudomonadati</taxon>
        <taxon>Pseudomonadota</taxon>
        <taxon>Gammaproteobacteria</taxon>
        <taxon>Cellvibrionales</taxon>
        <taxon>Cellvibrionaceae</taxon>
        <taxon>Cellvibrio</taxon>
    </lineage>
</organism>
<evidence type="ECO:0000256" key="5">
    <source>
        <dbReference type="ARBA" id="ARBA00022538"/>
    </source>
</evidence>
<dbReference type="PANTHER" id="PTHR46157">
    <property type="entry name" value="K(+) EFFLUX ANTIPORTER 3, CHLOROPLASTIC"/>
    <property type="match status" value="1"/>
</dbReference>
<sequence length="602" mass="65954">MEQHQSLLHAIYYLLAAVIAVPVFRRWGLGAILGYLVAGVVIGPQVLGLIFETESAMHLSEFGVVMLLFVIGLELNPEQLWKSRYEVGLLGGAQILLSAVVIAAFLLMLFSLTWQQAFVIGLTLALSSTAFAVPLMEEQKIMGLPLGRKGFSMLLSQDMAVIPILLLLASMAPVASSHGERLPWWVGVLTVLGMIVAARVLFNPLLKLAAKYGSREILTAAGLLIVLGVSLLMLTVGLSMSLGAFLAGLLLAQSSYRHQLAADIEPFKGLLLGLFFIAVGMSLNLKLLFEHPLLVMALALALMTIKVGVIALILKVRKFSFREGIFLGIMLAQGGEFAFVLMASAEELNFLPAVITSYVVLVVGISMALTGPLVIGYERLIQRTTLQEKALADMELHKESLSALEQPQEHKPEVIIAGFGRFGQIIGRILTANNIPYNALDRNADHIEFLKQFGVQSYYGDPARLDLLEAAGVREAKVLVVAVDGVEESLKVVRLVKEKYPHVALIVRARDRAHVYQLVELGVENPIREIYESSLSAAMQTLLELGFTEGQSQNTIDLFREHDEQMLQKSSLVHNDLAAMIKVAEDGRRELKELFAKDTQIQ</sequence>
<evidence type="ECO:0000256" key="9">
    <source>
        <dbReference type="ARBA" id="ARBA00023065"/>
    </source>
</evidence>
<dbReference type="RefSeq" id="WP_189419271.1">
    <property type="nucleotide sequence ID" value="NZ_BMYZ01000002.1"/>
</dbReference>
<dbReference type="InterPro" id="IPR003148">
    <property type="entry name" value="RCK_N"/>
</dbReference>
<keyword evidence="3" id="KW-0813">Transport</keyword>
<dbReference type="NCBIfam" id="TIGR00932">
    <property type="entry name" value="2a37"/>
    <property type="match status" value="1"/>
</dbReference>
<evidence type="ECO:0000256" key="2">
    <source>
        <dbReference type="ARBA" id="ARBA00005551"/>
    </source>
</evidence>
<evidence type="ECO:0000256" key="4">
    <source>
        <dbReference type="ARBA" id="ARBA00022449"/>
    </source>
</evidence>
<feature type="transmembrane region" description="Helical" evidence="11">
    <location>
        <begin position="325"/>
        <end position="344"/>
    </location>
</feature>
<keyword evidence="5" id="KW-0633">Potassium transport</keyword>
<dbReference type="SUPFAM" id="SSF51735">
    <property type="entry name" value="NAD(P)-binding Rossmann-fold domains"/>
    <property type="match status" value="1"/>
</dbReference>
<evidence type="ECO:0000259" key="12">
    <source>
        <dbReference type="PROSITE" id="PS51201"/>
    </source>
</evidence>
<dbReference type="InterPro" id="IPR036291">
    <property type="entry name" value="NAD(P)-bd_dom_sf"/>
</dbReference>
<gene>
    <name evidence="13" type="primary">kefC</name>
    <name evidence="13" type="ORF">GCM10011613_26070</name>
</gene>
<comment type="caution">
    <text evidence="13">The sequence shown here is derived from an EMBL/GenBank/DDBJ whole genome shotgun (WGS) entry which is preliminary data.</text>
</comment>
<keyword evidence="8 11" id="KW-1133">Transmembrane helix</keyword>
<dbReference type="Gene3D" id="1.20.1530.20">
    <property type="match status" value="1"/>
</dbReference>
<evidence type="ECO:0000256" key="1">
    <source>
        <dbReference type="ARBA" id="ARBA00004141"/>
    </source>
</evidence>
<evidence type="ECO:0000256" key="7">
    <source>
        <dbReference type="ARBA" id="ARBA00022958"/>
    </source>
</evidence>
<evidence type="ECO:0000313" key="13">
    <source>
        <dbReference type="EMBL" id="GGY79875.1"/>
    </source>
</evidence>
<dbReference type="InterPro" id="IPR004771">
    <property type="entry name" value="K/H_exchanger"/>
</dbReference>
<feature type="transmembrane region" description="Helical" evidence="11">
    <location>
        <begin position="57"/>
        <end position="75"/>
    </location>
</feature>
<accession>A0ABQ3B633</accession>
<comment type="similarity">
    <text evidence="2">Belongs to the monovalent cation:proton antiporter 2 (CPA2) transporter (TC 2.A.37) family.</text>
</comment>
<feature type="transmembrane region" description="Helical" evidence="11">
    <location>
        <begin position="269"/>
        <end position="287"/>
    </location>
</feature>
<proteinExistence type="inferred from homology"/>
<dbReference type="PROSITE" id="PS51201">
    <property type="entry name" value="RCK_N"/>
    <property type="match status" value="1"/>
</dbReference>
<dbReference type="Pfam" id="PF00999">
    <property type="entry name" value="Na_H_Exchanger"/>
    <property type="match status" value="1"/>
</dbReference>